<reference evidence="3 4" key="1">
    <citation type="submission" date="2016-11" db="EMBL/GenBank/DDBJ databases">
        <authorList>
            <person name="Jaros S."/>
            <person name="Januszkiewicz K."/>
            <person name="Wedrychowicz H."/>
        </authorList>
    </citation>
    <scope>NUCLEOTIDE SEQUENCE [LARGE SCALE GENOMIC DNA]</scope>
    <source>
        <strain evidence="3 4">DSM 13106</strain>
    </source>
</reference>
<feature type="signal peptide" evidence="1">
    <location>
        <begin position="1"/>
        <end position="22"/>
    </location>
</feature>
<name>A0A1M5VGI0_9FIRM</name>
<dbReference type="InterPro" id="IPR001119">
    <property type="entry name" value="SLH_dom"/>
</dbReference>
<dbReference type="Proteomes" id="UP000184389">
    <property type="component" value="Unassembled WGS sequence"/>
</dbReference>
<evidence type="ECO:0000313" key="4">
    <source>
        <dbReference type="Proteomes" id="UP000184389"/>
    </source>
</evidence>
<sequence>MKKHIAFFLALILLLSPMESFAINIPGYEGGIQNESIYKEVIFVTGEPIVLEGTLEIKTKMKNDTITEQYTYKLSNIAKDAKLSRTIKLSEKLDTKGNQTTSKKTLDGYKETLTIGKKKYEVKDENYQWNQGTVVHNTPLVGYHAGDWSARKTYIVDKGKESITVQTVGNLVGYDSPWSATETQTLDYTINYENKIDKKRNWEGTASLEASYNMTKDYEYVDNVPNQISFKGGFLLTEKQDNVLKYSYDLPRFKEETMLNGRNTGKDSFSIDTNPIITRLNIPAVRDVLGLPNEKDMLLLASMEALPLGSTYLGPSSSMSRGDFARAIVNSMNIPLEKEEENTKKKKKNQEEKLPTYIDVGKNHRNYDYIETVTKRGIMEGVGRGKFEPDKYLTRAEATTILIRMLGFQNLAPIKNYSTGYKDNGSIPAWAKDHVYVAKMLGIIEKDPYFYPNTDITKAEASELIVNFINYLQKSLKYDYRENILNN</sequence>
<dbReference type="AlphaFoldDB" id="A0A1M5VGI0"/>
<dbReference type="PROSITE" id="PS51272">
    <property type="entry name" value="SLH"/>
    <property type="match status" value="2"/>
</dbReference>
<proteinExistence type="predicted"/>
<dbReference type="STRING" id="1123281.SAMN02745180_00888"/>
<organism evidence="3 4">
    <name type="scientific">Sporanaerobacter acetigenes DSM 13106</name>
    <dbReference type="NCBI Taxonomy" id="1123281"/>
    <lineage>
        <taxon>Bacteria</taxon>
        <taxon>Bacillati</taxon>
        <taxon>Bacillota</taxon>
        <taxon>Tissierellia</taxon>
        <taxon>Tissierellales</taxon>
        <taxon>Sporanaerobacteraceae</taxon>
        <taxon>Sporanaerobacter</taxon>
    </lineage>
</organism>
<keyword evidence="4" id="KW-1185">Reference proteome</keyword>
<evidence type="ECO:0000313" key="3">
    <source>
        <dbReference type="EMBL" id="SHH74214.1"/>
    </source>
</evidence>
<dbReference type="RefSeq" id="WP_072743513.1">
    <property type="nucleotide sequence ID" value="NZ_FQXR01000004.1"/>
</dbReference>
<accession>A0A1M5VGI0</accession>
<keyword evidence="1" id="KW-0732">Signal</keyword>
<dbReference type="OrthoDB" id="2985276at2"/>
<evidence type="ECO:0000259" key="2">
    <source>
        <dbReference type="PROSITE" id="PS51272"/>
    </source>
</evidence>
<protein>
    <submittedName>
        <fullName evidence="3">S-layer homology domain-containing protein</fullName>
    </submittedName>
</protein>
<gene>
    <name evidence="3" type="ORF">SAMN02745180_00888</name>
</gene>
<feature type="chain" id="PRO_5012861442" evidence="1">
    <location>
        <begin position="23"/>
        <end position="487"/>
    </location>
</feature>
<feature type="domain" description="SLH" evidence="2">
    <location>
        <begin position="353"/>
        <end position="416"/>
    </location>
</feature>
<evidence type="ECO:0000256" key="1">
    <source>
        <dbReference type="SAM" id="SignalP"/>
    </source>
</evidence>
<dbReference type="Pfam" id="PF00395">
    <property type="entry name" value="SLH"/>
    <property type="match status" value="2"/>
</dbReference>
<feature type="domain" description="SLH" evidence="2">
    <location>
        <begin position="418"/>
        <end position="479"/>
    </location>
</feature>
<dbReference type="EMBL" id="FQXR01000004">
    <property type="protein sequence ID" value="SHH74214.1"/>
    <property type="molecule type" value="Genomic_DNA"/>
</dbReference>